<dbReference type="AlphaFoldDB" id="A0A285U0W4"/>
<dbReference type="InterPro" id="IPR021508">
    <property type="entry name" value="Gp17-like"/>
</dbReference>
<dbReference type="EMBL" id="OBQD01000001">
    <property type="protein sequence ID" value="SOC35600.1"/>
    <property type="molecule type" value="Genomic_DNA"/>
</dbReference>
<dbReference type="Gene3D" id="3.30.2000.30">
    <property type="match status" value="1"/>
</dbReference>
<accession>A0A285U0W4</accession>
<dbReference type="Proteomes" id="UP000219167">
    <property type="component" value="Unassembled WGS sequence"/>
</dbReference>
<name>A0A285U0W4_9HYPH</name>
<keyword evidence="2" id="KW-1185">Reference proteome</keyword>
<dbReference type="OrthoDB" id="7630456at2"/>
<organism evidence="1 2">
    <name type="scientific">Rhizobium subbaraonis</name>
    <dbReference type="NCBI Taxonomy" id="908946"/>
    <lineage>
        <taxon>Bacteria</taxon>
        <taxon>Pseudomonadati</taxon>
        <taxon>Pseudomonadota</taxon>
        <taxon>Alphaproteobacteria</taxon>
        <taxon>Hyphomicrobiales</taxon>
        <taxon>Rhizobiaceae</taxon>
        <taxon>Rhizobium/Agrobacterium group</taxon>
        <taxon>Rhizobium</taxon>
    </lineage>
</organism>
<sequence length="132" mass="14241">MSAASALQKAIHDRLAGDAALTALIGAGGICDRLLDRQRLPVVVIEAIESRDHSTATEAGEEHFITLAAWSKADGHREAQAIAARLHALLHDAEIPVAGVALVSLLHRATRFGRDRGKPFHRAELRFRAVTE</sequence>
<proteinExistence type="predicted"/>
<protein>
    <submittedName>
        <fullName evidence="1">Uncharacterized protein DUF3168</fullName>
    </submittedName>
</protein>
<reference evidence="1 2" key="1">
    <citation type="submission" date="2017-08" db="EMBL/GenBank/DDBJ databases">
        <authorList>
            <person name="de Groot N.N."/>
        </authorList>
    </citation>
    <scope>NUCLEOTIDE SEQUENCE [LARGE SCALE GENOMIC DNA]</scope>
    <source>
        <strain evidence="1 2">JC85</strain>
    </source>
</reference>
<gene>
    <name evidence="1" type="ORF">SAMN05892877_101437</name>
</gene>
<evidence type="ECO:0000313" key="1">
    <source>
        <dbReference type="EMBL" id="SOC35600.1"/>
    </source>
</evidence>
<dbReference type="RefSeq" id="WP_097135959.1">
    <property type="nucleotide sequence ID" value="NZ_OBQD01000001.1"/>
</dbReference>
<evidence type="ECO:0000313" key="2">
    <source>
        <dbReference type="Proteomes" id="UP000219167"/>
    </source>
</evidence>
<dbReference type="Pfam" id="PF11367">
    <property type="entry name" value="Tail_completion_gp17"/>
    <property type="match status" value="1"/>
</dbReference>
<dbReference type="InterPro" id="IPR053745">
    <property type="entry name" value="Viral_Tail_Comp_sf"/>
</dbReference>